<proteinExistence type="predicted"/>
<comment type="caution">
    <text evidence="1">The sequence shown here is derived from an EMBL/GenBank/DDBJ whole genome shotgun (WGS) entry which is preliminary data.</text>
</comment>
<organism evidence="1 2">
    <name type="scientific">Mycobacteroides abscessus subsp. bolletii</name>
    <dbReference type="NCBI Taxonomy" id="319705"/>
    <lineage>
        <taxon>Bacteria</taxon>
        <taxon>Bacillati</taxon>
        <taxon>Actinomycetota</taxon>
        <taxon>Actinomycetes</taxon>
        <taxon>Mycobacteriales</taxon>
        <taxon>Mycobacteriaceae</taxon>
        <taxon>Mycobacteroides</taxon>
        <taxon>Mycobacteroides abscessus</taxon>
    </lineage>
</organism>
<dbReference type="EMBL" id="FSFA01000002">
    <property type="protein sequence ID" value="SHX13231.1"/>
    <property type="molecule type" value="Genomic_DNA"/>
</dbReference>
<dbReference type="RefSeq" id="WP_074357731.1">
    <property type="nucleotide sequence ID" value="NZ_FSCP01000003.1"/>
</dbReference>
<evidence type="ECO:0000313" key="2">
    <source>
        <dbReference type="Proteomes" id="UP000185183"/>
    </source>
</evidence>
<dbReference type="Gene3D" id="3.10.450.50">
    <property type="match status" value="1"/>
</dbReference>
<evidence type="ECO:0000313" key="1">
    <source>
        <dbReference type="EMBL" id="SHX13231.1"/>
    </source>
</evidence>
<sequence>MTLVVDPETFSREWFAAWYAHDIEAVLAADALIRNPDLRFEPVGTYVGTRALVINYRNHKGGLVNEVLIFDGDHIVEGHGTYL</sequence>
<gene>
    <name evidence="1" type="ORF">SAMEA2275694_01501</name>
</gene>
<accession>A0A9Q7SCD0</accession>
<dbReference type="AlphaFoldDB" id="A0A9Q7SCD0"/>
<reference evidence="1 2" key="1">
    <citation type="submission" date="2016-11" db="EMBL/GenBank/DDBJ databases">
        <authorList>
            <consortium name="Pathogen Informatics"/>
        </authorList>
    </citation>
    <scope>NUCLEOTIDE SEQUENCE [LARGE SCALE GENOMIC DNA]</scope>
    <source>
        <strain evidence="1 2">968</strain>
    </source>
</reference>
<protein>
    <submittedName>
        <fullName evidence="1">SnoaL-like polyketide cyclase</fullName>
    </submittedName>
</protein>
<dbReference type="Proteomes" id="UP000185183">
    <property type="component" value="Unassembled WGS sequence"/>
</dbReference>
<name>A0A9Q7SCD0_9MYCO</name>